<keyword evidence="2 3" id="KW-0040">ANK repeat</keyword>
<dbReference type="Proteomes" id="UP001140453">
    <property type="component" value="Unassembled WGS sequence"/>
</dbReference>
<comment type="caution">
    <text evidence="4">The sequence shown here is derived from an EMBL/GenBank/DDBJ whole genome shotgun (WGS) entry which is preliminary data.</text>
</comment>
<evidence type="ECO:0008006" key="6">
    <source>
        <dbReference type="Google" id="ProtNLM"/>
    </source>
</evidence>
<organism evidence="4 5">
    <name type="scientific">Gnomoniopsis smithogilvyi</name>
    <dbReference type="NCBI Taxonomy" id="1191159"/>
    <lineage>
        <taxon>Eukaryota</taxon>
        <taxon>Fungi</taxon>
        <taxon>Dikarya</taxon>
        <taxon>Ascomycota</taxon>
        <taxon>Pezizomycotina</taxon>
        <taxon>Sordariomycetes</taxon>
        <taxon>Sordariomycetidae</taxon>
        <taxon>Diaporthales</taxon>
        <taxon>Gnomoniaceae</taxon>
        <taxon>Gnomoniopsis</taxon>
    </lineage>
</organism>
<dbReference type="InterPro" id="IPR036770">
    <property type="entry name" value="Ankyrin_rpt-contain_sf"/>
</dbReference>
<dbReference type="PANTHER" id="PTHR24189:SF50">
    <property type="entry name" value="ANKYRIN REPEAT AND SOCS BOX PROTEIN 2"/>
    <property type="match status" value="1"/>
</dbReference>
<dbReference type="EMBL" id="JAPEVB010000003">
    <property type="protein sequence ID" value="KAJ4391099.1"/>
    <property type="molecule type" value="Genomic_DNA"/>
</dbReference>
<dbReference type="SUPFAM" id="SSF48403">
    <property type="entry name" value="Ankyrin repeat"/>
    <property type="match status" value="1"/>
</dbReference>
<dbReference type="SMART" id="SM00248">
    <property type="entry name" value="ANK"/>
    <property type="match status" value="4"/>
</dbReference>
<protein>
    <recommendedName>
        <fullName evidence="6">Ankyrin</fullName>
    </recommendedName>
</protein>
<reference evidence="4" key="1">
    <citation type="submission" date="2022-10" db="EMBL/GenBank/DDBJ databases">
        <title>Tapping the CABI collections for fungal endophytes: first genome assemblies for Collariella, Neodidymelliopsis, Ascochyta clinopodiicola, Didymella pomorum, Didymosphaeria variabile, Neocosmospora piperis and Neocucurbitaria cava.</title>
        <authorList>
            <person name="Hill R."/>
        </authorList>
    </citation>
    <scope>NUCLEOTIDE SEQUENCE</scope>
    <source>
        <strain evidence="4">IMI 355082</strain>
    </source>
</reference>
<dbReference type="Gene3D" id="1.25.40.20">
    <property type="entry name" value="Ankyrin repeat-containing domain"/>
    <property type="match status" value="1"/>
</dbReference>
<gene>
    <name evidence="4" type="ORF">N0V93_004714</name>
</gene>
<evidence type="ECO:0000256" key="1">
    <source>
        <dbReference type="ARBA" id="ARBA00022737"/>
    </source>
</evidence>
<proteinExistence type="predicted"/>
<dbReference type="OrthoDB" id="4508560at2759"/>
<evidence type="ECO:0000313" key="5">
    <source>
        <dbReference type="Proteomes" id="UP001140453"/>
    </source>
</evidence>
<dbReference type="AlphaFoldDB" id="A0A9W9CXD6"/>
<dbReference type="InterPro" id="IPR002110">
    <property type="entry name" value="Ankyrin_rpt"/>
</dbReference>
<evidence type="ECO:0000313" key="4">
    <source>
        <dbReference type="EMBL" id="KAJ4391099.1"/>
    </source>
</evidence>
<dbReference type="PROSITE" id="PS50088">
    <property type="entry name" value="ANK_REPEAT"/>
    <property type="match status" value="1"/>
</dbReference>
<keyword evidence="5" id="KW-1185">Reference proteome</keyword>
<accession>A0A9W9CXD6</accession>
<evidence type="ECO:0000256" key="2">
    <source>
        <dbReference type="ARBA" id="ARBA00023043"/>
    </source>
</evidence>
<name>A0A9W9CXD6_9PEZI</name>
<feature type="repeat" description="ANK" evidence="3">
    <location>
        <begin position="244"/>
        <end position="276"/>
    </location>
</feature>
<dbReference type="PROSITE" id="PS50297">
    <property type="entry name" value="ANK_REP_REGION"/>
    <property type="match status" value="1"/>
</dbReference>
<dbReference type="PANTHER" id="PTHR24189">
    <property type="entry name" value="MYOTROPHIN"/>
    <property type="match status" value="1"/>
</dbReference>
<keyword evidence="1" id="KW-0677">Repeat</keyword>
<evidence type="ECO:0000256" key="3">
    <source>
        <dbReference type="PROSITE-ProRule" id="PRU00023"/>
    </source>
</evidence>
<dbReference type="InterPro" id="IPR050745">
    <property type="entry name" value="Multifunctional_regulatory"/>
</dbReference>
<sequence length="695" mass="77290">MASPLESLPFELLEAISYYTRHTKAKGIDPDFLPSRRSERSPYSHLARLVRTSKSLQYQIEPLLYSSDTSRTIALYRAIRKGNVDTIRKTISYGASPHAVRYGSRYHWCVPALYLAIKSQNLAAFQALVDHGADVRRFALWALSEPDHAGLGEIVGSPTSGGERLRKKLVRRLCQPSNEEFLRLLINEAAAELKDGGGLGSEAFPPIRHIPLVSIIQWAGPDLVQLLLDRQADPNKIHSGLGHQFLTPLSAAVLARSPTIFKLLVSRGADINGKDIPKSREAGMHIPVIAAGARMLDDMTAAAMMELCLEHGANINRPCHEHPLPNTVNITTSRRGRDDVIPHVCTTALIEFLKSPKDWFLTLRKMGPVVGLNLRYLLDAGASAISPPSQPIIRRNHNKLRYLHDRTYAGASSTVEILIDRYGLGPLHWAPSLLPALERLIKRGAARPFFARILVKYDSVGKPSDWTDPDAICNWQRLLDLLIADLKKSEVNIDAVLRRVIADKGSLRKLGYGSPWRGVGEIGRATINALIAAGANINARMDVPFRETTSSYRDTALQEVCAALIHTDGLHDEFHDHDDGHMCEFSLMNEANYSSWFAFLISKGADPYLGDTHPYREGESAIDIMLSPMKEGRGRMDGRGSLEKHLMRLVAVLKGTTEPLIYDGVREPYELEDFDWLFPSRHMGRIASGQQCLAR</sequence>